<proteinExistence type="predicted"/>
<sequence length="387" mass="39829">MDRGRASTYGAELPVRIAIVAGEPGPAEGQAPDRLAALAQALTGRGHRVELATRASPARLAERTADRVADLPLPHVPVTALYAGRPDAVETGAVLRSTPAWADALAACWLADPPAVVHACGPDAALAALSAARRVPDLPVVVERATDLPGTPDHSPDSATRLRLLRSLLAREADLLVARTRWEAALLRRLGAAYHRVAVVPLPVDVSRFAPTALLGEGNGPPHLLNLDGGRSPEAVPLLAAALRRLPGLVLTVVGGPRTASRGQLRRLPETAHRKVPGLLAAADVLVAVPSRAAGGAAVLEAMACAVPVVAVENGPVSELVVDGVTGLLVPPGRPALLAGTLRDLLSDPASAQALGIAGADRVRALHTWPLAAEHLDALYPAVHPVA</sequence>
<dbReference type="Proteomes" id="UP001501752">
    <property type="component" value="Unassembled WGS sequence"/>
</dbReference>
<organism evidence="5 6">
    <name type="scientific">Kitasatospora terrestris</name>
    <dbReference type="NCBI Taxonomy" id="258051"/>
    <lineage>
        <taxon>Bacteria</taxon>
        <taxon>Bacillati</taxon>
        <taxon>Actinomycetota</taxon>
        <taxon>Actinomycetes</taxon>
        <taxon>Kitasatosporales</taxon>
        <taxon>Streptomycetaceae</taxon>
        <taxon>Kitasatospora</taxon>
    </lineage>
</organism>
<feature type="domain" description="Glycosyltransferase subfamily 4-like N-terminal" evidence="4">
    <location>
        <begin position="36"/>
        <end position="208"/>
    </location>
</feature>
<reference evidence="6" key="1">
    <citation type="journal article" date="2019" name="Int. J. Syst. Evol. Microbiol.">
        <title>The Global Catalogue of Microorganisms (GCM) 10K type strain sequencing project: providing services to taxonomists for standard genome sequencing and annotation.</title>
        <authorList>
            <consortium name="The Broad Institute Genomics Platform"/>
            <consortium name="The Broad Institute Genome Sequencing Center for Infectious Disease"/>
            <person name="Wu L."/>
            <person name="Ma J."/>
        </authorList>
    </citation>
    <scope>NUCLEOTIDE SEQUENCE [LARGE SCALE GENOMIC DNA]</scope>
    <source>
        <strain evidence="6">JCM 13006</strain>
    </source>
</reference>
<keyword evidence="1" id="KW-0328">Glycosyltransferase</keyword>
<dbReference type="Pfam" id="PF00534">
    <property type="entry name" value="Glycos_transf_1"/>
    <property type="match status" value="1"/>
</dbReference>
<keyword evidence="2" id="KW-0808">Transferase</keyword>
<evidence type="ECO:0000313" key="5">
    <source>
        <dbReference type="EMBL" id="GAA4883899.1"/>
    </source>
</evidence>
<gene>
    <name evidence="5" type="ORF">GCM10023235_75790</name>
</gene>
<evidence type="ECO:0000256" key="1">
    <source>
        <dbReference type="ARBA" id="ARBA00022676"/>
    </source>
</evidence>
<dbReference type="PANTHER" id="PTHR45947">
    <property type="entry name" value="SULFOQUINOVOSYL TRANSFERASE SQD2"/>
    <property type="match status" value="1"/>
</dbReference>
<accession>A0ABP9ENY5</accession>
<feature type="domain" description="Glycosyl transferase family 1" evidence="3">
    <location>
        <begin position="269"/>
        <end position="359"/>
    </location>
</feature>
<evidence type="ECO:0000259" key="3">
    <source>
        <dbReference type="Pfam" id="PF00534"/>
    </source>
</evidence>
<dbReference type="Pfam" id="PF13439">
    <property type="entry name" value="Glyco_transf_4"/>
    <property type="match status" value="1"/>
</dbReference>
<comment type="caution">
    <text evidence="5">The sequence shown here is derived from an EMBL/GenBank/DDBJ whole genome shotgun (WGS) entry which is preliminary data.</text>
</comment>
<dbReference type="InterPro" id="IPR028098">
    <property type="entry name" value="Glyco_trans_4-like_N"/>
</dbReference>
<dbReference type="Gene3D" id="3.40.50.2000">
    <property type="entry name" value="Glycogen Phosphorylase B"/>
    <property type="match status" value="2"/>
</dbReference>
<evidence type="ECO:0000259" key="4">
    <source>
        <dbReference type="Pfam" id="PF13439"/>
    </source>
</evidence>
<dbReference type="CDD" id="cd03801">
    <property type="entry name" value="GT4_PimA-like"/>
    <property type="match status" value="1"/>
</dbReference>
<name>A0ABP9ENY5_9ACTN</name>
<keyword evidence="6" id="KW-1185">Reference proteome</keyword>
<protein>
    <submittedName>
        <fullName evidence="5">Glycosyltransferase family 1 protein</fullName>
    </submittedName>
</protein>
<dbReference type="EMBL" id="BAABIS010000001">
    <property type="protein sequence ID" value="GAA4883899.1"/>
    <property type="molecule type" value="Genomic_DNA"/>
</dbReference>
<dbReference type="InterPro" id="IPR050194">
    <property type="entry name" value="Glycosyltransferase_grp1"/>
</dbReference>
<dbReference type="InterPro" id="IPR001296">
    <property type="entry name" value="Glyco_trans_1"/>
</dbReference>
<dbReference type="SUPFAM" id="SSF53756">
    <property type="entry name" value="UDP-Glycosyltransferase/glycogen phosphorylase"/>
    <property type="match status" value="1"/>
</dbReference>
<dbReference type="PANTHER" id="PTHR45947:SF3">
    <property type="entry name" value="SULFOQUINOVOSYL TRANSFERASE SQD2"/>
    <property type="match status" value="1"/>
</dbReference>
<evidence type="ECO:0000313" key="6">
    <source>
        <dbReference type="Proteomes" id="UP001501752"/>
    </source>
</evidence>
<evidence type="ECO:0000256" key="2">
    <source>
        <dbReference type="ARBA" id="ARBA00022679"/>
    </source>
</evidence>